<evidence type="ECO:0000256" key="4">
    <source>
        <dbReference type="ARBA" id="ARBA00022989"/>
    </source>
</evidence>
<dbReference type="Pfam" id="PF00001">
    <property type="entry name" value="7tm_1"/>
    <property type="match status" value="1"/>
</dbReference>
<keyword evidence="13" id="KW-1185">Reference proteome</keyword>
<keyword evidence="7 12" id="KW-0675">Receptor</keyword>
<evidence type="ECO:0000256" key="7">
    <source>
        <dbReference type="ARBA" id="ARBA00023170"/>
    </source>
</evidence>
<dbReference type="PANTHER" id="PTHR45695:SF9">
    <property type="entry name" value="LEUCOKININ RECEPTOR"/>
    <property type="match status" value="1"/>
</dbReference>
<evidence type="ECO:0000256" key="8">
    <source>
        <dbReference type="ARBA" id="ARBA00023224"/>
    </source>
</evidence>
<dbReference type="PRINTS" id="PR00237">
    <property type="entry name" value="GPCRRHODOPSN"/>
</dbReference>
<dbReference type="PANTHER" id="PTHR45695">
    <property type="entry name" value="LEUCOKININ RECEPTOR-RELATED"/>
    <property type="match status" value="1"/>
</dbReference>
<organism evidence="12 13">
    <name type="scientific">Homarus americanus</name>
    <name type="common">American lobster</name>
    <dbReference type="NCBI Taxonomy" id="6706"/>
    <lineage>
        <taxon>Eukaryota</taxon>
        <taxon>Metazoa</taxon>
        <taxon>Ecdysozoa</taxon>
        <taxon>Arthropoda</taxon>
        <taxon>Crustacea</taxon>
        <taxon>Multicrustacea</taxon>
        <taxon>Malacostraca</taxon>
        <taxon>Eumalacostraca</taxon>
        <taxon>Eucarida</taxon>
        <taxon>Decapoda</taxon>
        <taxon>Pleocyemata</taxon>
        <taxon>Astacidea</taxon>
        <taxon>Nephropoidea</taxon>
        <taxon>Nephropidae</taxon>
        <taxon>Homarus</taxon>
    </lineage>
</organism>
<dbReference type="GO" id="GO:0004930">
    <property type="term" value="F:G protein-coupled receptor activity"/>
    <property type="evidence" value="ECO:0007669"/>
    <property type="project" value="UniProtKB-KW"/>
</dbReference>
<dbReference type="SUPFAM" id="SSF81321">
    <property type="entry name" value="Family A G protein-coupled receptor-like"/>
    <property type="match status" value="1"/>
</dbReference>
<evidence type="ECO:0000256" key="9">
    <source>
        <dbReference type="SAM" id="MobiDB-lite"/>
    </source>
</evidence>
<dbReference type="GO" id="GO:0005886">
    <property type="term" value="C:plasma membrane"/>
    <property type="evidence" value="ECO:0007669"/>
    <property type="project" value="TreeGrafter"/>
</dbReference>
<keyword evidence="4 10" id="KW-1133">Transmembrane helix</keyword>
<feature type="transmembrane region" description="Helical" evidence="10">
    <location>
        <begin position="6"/>
        <end position="29"/>
    </location>
</feature>
<evidence type="ECO:0000256" key="2">
    <source>
        <dbReference type="ARBA" id="ARBA00010663"/>
    </source>
</evidence>
<dbReference type="Proteomes" id="UP000747542">
    <property type="component" value="Unassembled WGS sequence"/>
</dbReference>
<evidence type="ECO:0000313" key="12">
    <source>
        <dbReference type="EMBL" id="KAG7158779.1"/>
    </source>
</evidence>
<dbReference type="EMBL" id="JAHLQT010034478">
    <property type="protein sequence ID" value="KAG7158779.1"/>
    <property type="molecule type" value="Genomic_DNA"/>
</dbReference>
<comment type="similarity">
    <text evidence="2">Belongs to the G-protein coupled receptor 1 family.</text>
</comment>
<dbReference type="Gene3D" id="1.20.1070.10">
    <property type="entry name" value="Rhodopsin 7-helix transmembrane proteins"/>
    <property type="match status" value="1"/>
</dbReference>
<evidence type="ECO:0000256" key="6">
    <source>
        <dbReference type="ARBA" id="ARBA00023136"/>
    </source>
</evidence>
<keyword evidence="8" id="KW-0807">Transducer</keyword>
<evidence type="ECO:0000256" key="5">
    <source>
        <dbReference type="ARBA" id="ARBA00023040"/>
    </source>
</evidence>
<dbReference type="PROSITE" id="PS50262">
    <property type="entry name" value="G_PROTEIN_RECEP_F1_2"/>
    <property type="match status" value="1"/>
</dbReference>
<comment type="caution">
    <text evidence="12">The sequence shown here is derived from an EMBL/GenBank/DDBJ whole genome shotgun (WGS) entry which is preliminary data.</text>
</comment>
<evidence type="ECO:0000259" key="11">
    <source>
        <dbReference type="PROSITE" id="PS50262"/>
    </source>
</evidence>
<dbReference type="InterPro" id="IPR017452">
    <property type="entry name" value="GPCR_Rhodpsn_7TM"/>
</dbReference>
<dbReference type="AlphaFoldDB" id="A0A8J5MPC2"/>
<accession>A0A8J5MPC2</accession>
<evidence type="ECO:0000256" key="1">
    <source>
        <dbReference type="ARBA" id="ARBA00004141"/>
    </source>
</evidence>
<feature type="transmembrane region" description="Helical" evidence="10">
    <location>
        <begin position="41"/>
        <end position="60"/>
    </location>
</feature>
<keyword evidence="5" id="KW-0297">G-protein coupled receptor</keyword>
<feature type="compositionally biased region" description="Basic residues" evidence="9">
    <location>
        <begin position="175"/>
        <end position="194"/>
    </location>
</feature>
<comment type="subcellular location">
    <subcellularLocation>
        <location evidence="1">Membrane</location>
        <topology evidence="1">Multi-pass membrane protein</topology>
    </subcellularLocation>
</comment>
<feature type="non-terminal residue" evidence="12">
    <location>
        <position position="1"/>
    </location>
</feature>
<keyword evidence="3 10" id="KW-0812">Transmembrane</keyword>
<evidence type="ECO:0000313" key="13">
    <source>
        <dbReference type="Proteomes" id="UP000747542"/>
    </source>
</evidence>
<gene>
    <name evidence="12" type="primary">Npffr2-L1</name>
    <name evidence="12" type="ORF">Hamer_G011455</name>
</gene>
<evidence type="ECO:0000256" key="3">
    <source>
        <dbReference type="ARBA" id="ARBA00022692"/>
    </source>
</evidence>
<feature type="region of interest" description="Disordered" evidence="9">
    <location>
        <begin position="175"/>
        <end position="208"/>
    </location>
</feature>
<name>A0A8J5MPC2_HOMAM</name>
<reference evidence="12" key="1">
    <citation type="journal article" date="2021" name="Sci. Adv.">
        <title>The American lobster genome reveals insights on longevity, neural, and immune adaptations.</title>
        <authorList>
            <person name="Polinski J.M."/>
            <person name="Zimin A.V."/>
            <person name="Clark K.F."/>
            <person name="Kohn A.B."/>
            <person name="Sadowski N."/>
            <person name="Timp W."/>
            <person name="Ptitsyn A."/>
            <person name="Khanna P."/>
            <person name="Romanova D.Y."/>
            <person name="Williams P."/>
            <person name="Greenwood S.J."/>
            <person name="Moroz L.L."/>
            <person name="Walt D.R."/>
            <person name="Bodnar A.G."/>
        </authorList>
    </citation>
    <scope>NUCLEOTIDE SEQUENCE</scope>
    <source>
        <strain evidence="12">GMGI-L3</strain>
    </source>
</reference>
<keyword evidence="6 10" id="KW-0472">Membrane</keyword>
<proteinExistence type="inferred from homology"/>
<feature type="domain" description="G-protein coupled receptors family 1 profile" evidence="11">
    <location>
        <begin position="1"/>
        <end position="65"/>
    </location>
</feature>
<evidence type="ECO:0000256" key="10">
    <source>
        <dbReference type="SAM" id="Phobius"/>
    </source>
</evidence>
<dbReference type="InterPro" id="IPR000276">
    <property type="entry name" value="GPCR_Rhodpsn"/>
</dbReference>
<sequence length="351" mass="40295">VINMMIAVMVCFVLSWFPLQVLQFLIYFAPDITQCRGHECFTYYMSFFTCHWIAMANSFMNPFIYCFMSNNFREDLCQFIRKCGRKGMRRNHSNPWSRSELGSSFRSILYITHKTSVQSSSKMSFRAKSDKQREGETVELQHIRDAVATLCLQDVSPNIYLNQQHQLQYLNNHPVNHRSSYRHNNHDNHHKNRNNHNEGDHHHYHHNSSGFFSRQLRSRCKGGTTNELSDKVSLSAECQLRDENDRRKYHNTTTMLGSCGSLSEHKEVAYRVCSARTKDKKQCRVSAAGCSSAGRRKSEGCPSVVEESQDLEITGSLNCLHGRPLTLENGVYEGLDLKGGHQGTSYSSSVE</sequence>
<protein>
    <submittedName>
        <fullName evidence="12">Neuropeptide FF receptor 2-like 1</fullName>
    </submittedName>
</protein>